<dbReference type="Pfam" id="PF00293">
    <property type="entry name" value="NUDIX"/>
    <property type="match status" value="1"/>
</dbReference>
<dbReference type="SUPFAM" id="SSF52374">
    <property type="entry name" value="Nucleotidylyl transferase"/>
    <property type="match status" value="1"/>
</dbReference>
<evidence type="ECO:0000313" key="6">
    <source>
        <dbReference type="EMBL" id="AXI02312.1"/>
    </source>
</evidence>
<dbReference type="PROSITE" id="PS51462">
    <property type="entry name" value="NUDIX"/>
    <property type="match status" value="1"/>
</dbReference>
<dbReference type="Proteomes" id="UP000253940">
    <property type="component" value="Chromosome"/>
</dbReference>
<dbReference type="CDD" id="cd18873">
    <property type="entry name" value="NUDIX_NadM_like"/>
    <property type="match status" value="1"/>
</dbReference>
<dbReference type="KEGG" id="mbah:HYN46_05345"/>
<dbReference type="EMBL" id="CP031222">
    <property type="protein sequence ID" value="AXI02312.1"/>
    <property type="molecule type" value="Genomic_DNA"/>
</dbReference>
<dbReference type="Gene3D" id="3.90.79.10">
    <property type="entry name" value="Nucleoside Triphosphate Pyrophosphohydrolase"/>
    <property type="match status" value="1"/>
</dbReference>
<dbReference type="InterPro" id="IPR015797">
    <property type="entry name" value="NUDIX_hydrolase-like_dom_sf"/>
</dbReference>
<dbReference type="Pfam" id="PF01467">
    <property type="entry name" value="CTP_transf_like"/>
    <property type="match status" value="1"/>
</dbReference>
<dbReference type="GO" id="GO:0016787">
    <property type="term" value="F:hydrolase activity"/>
    <property type="evidence" value="ECO:0007669"/>
    <property type="project" value="UniProtKB-KW"/>
</dbReference>
<organism evidence="6 7">
    <name type="scientific">Aquirhabdus parva</name>
    <dbReference type="NCBI Taxonomy" id="2283318"/>
    <lineage>
        <taxon>Bacteria</taxon>
        <taxon>Pseudomonadati</taxon>
        <taxon>Pseudomonadota</taxon>
        <taxon>Gammaproteobacteria</taxon>
        <taxon>Moraxellales</taxon>
        <taxon>Moraxellaceae</taxon>
        <taxon>Aquirhabdus</taxon>
    </lineage>
</organism>
<accession>A0A345P4V3</accession>
<evidence type="ECO:0000256" key="1">
    <source>
        <dbReference type="ARBA" id="ARBA00001946"/>
    </source>
</evidence>
<protein>
    <submittedName>
        <fullName evidence="6">NUDIX domain-containing protein</fullName>
    </submittedName>
</protein>
<dbReference type="NCBIfam" id="TIGR00125">
    <property type="entry name" value="cyt_tran_rel"/>
    <property type="match status" value="1"/>
</dbReference>
<evidence type="ECO:0000256" key="4">
    <source>
        <dbReference type="ARBA" id="ARBA00022801"/>
    </source>
</evidence>
<evidence type="ECO:0000259" key="5">
    <source>
        <dbReference type="PROSITE" id="PS51462"/>
    </source>
</evidence>
<dbReference type="OrthoDB" id="542521at2"/>
<gene>
    <name evidence="6" type="ORF">HYN46_05345</name>
</gene>
<dbReference type="InterPro" id="IPR020084">
    <property type="entry name" value="NUDIX_hydrolase_CS"/>
</dbReference>
<evidence type="ECO:0000256" key="3">
    <source>
        <dbReference type="ARBA" id="ARBA00022695"/>
    </source>
</evidence>
<name>A0A345P4V3_9GAMM</name>
<feature type="domain" description="Nudix hydrolase" evidence="5">
    <location>
        <begin position="197"/>
        <end position="337"/>
    </location>
</feature>
<evidence type="ECO:0000313" key="7">
    <source>
        <dbReference type="Proteomes" id="UP000253940"/>
    </source>
</evidence>
<keyword evidence="7" id="KW-1185">Reference proteome</keyword>
<dbReference type="PANTHER" id="PTHR21342:SF0">
    <property type="entry name" value="BIFUNCTIONAL NMN ADENYLYLTRANSFERASE_NUDIX HYDROLASE"/>
    <property type="match status" value="1"/>
</dbReference>
<sequence>MFDYLVFIGRFQPFHLGHLAVIKTALAQSQQVILLIGSAEQPRSTRNTFKFHERETMVLSAFEPADATRIRCVPLVDILYNDVRWVKSVEDAVHSVTGDNQALKIGLVGHYKDRTSYYLSLFPRWETVFVDSYQGISATPIRDAYLLGEMPTEARVPTSTIDLLAAFKQTSDYQALQDEARYIVDYKESWSHTPYPPTFMTVDAVLIHSGHILLIERGHIPGKGLFALPGGFLDPDETLFNACLRELREETNLGLDDATLRAAYRSQRTFDEPHRCERGRAITQGFYFELDASTPLPKVLGGDDAKYAFWLPLAEVRSDQLFEDHYAIIDEFLNVAQ</sequence>
<dbReference type="PROSITE" id="PS00893">
    <property type="entry name" value="NUDIX_BOX"/>
    <property type="match status" value="1"/>
</dbReference>
<dbReference type="RefSeq" id="WP_114898422.1">
    <property type="nucleotide sequence ID" value="NZ_CP031222.1"/>
</dbReference>
<keyword evidence="2" id="KW-0808">Transferase</keyword>
<dbReference type="SUPFAM" id="SSF55811">
    <property type="entry name" value="Nudix"/>
    <property type="match status" value="1"/>
</dbReference>
<dbReference type="NCBIfam" id="NF003786">
    <property type="entry name" value="PRK05379.1-2"/>
    <property type="match status" value="1"/>
</dbReference>
<dbReference type="InterPro" id="IPR014729">
    <property type="entry name" value="Rossmann-like_a/b/a_fold"/>
</dbReference>
<dbReference type="AlphaFoldDB" id="A0A345P4V3"/>
<keyword evidence="4" id="KW-0378">Hydrolase</keyword>
<proteinExistence type="predicted"/>
<dbReference type="InterPro" id="IPR000086">
    <property type="entry name" value="NUDIX_hydrolase_dom"/>
</dbReference>
<reference evidence="6 7" key="1">
    <citation type="submission" date="2018-07" db="EMBL/GenBank/DDBJ databases">
        <title>Genome sequencing of Moraxellaceae gen. HYN0046.</title>
        <authorList>
            <person name="Kim M."/>
            <person name="Yi H."/>
        </authorList>
    </citation>
    <scope>NUCLEOTIDE SEQUENCE [LARGE SCALE GENOMIC DNA]</scope>
    <source>
        <strain evidence="6 7">HYN0046</strain>
    </source>
</reference>
<comment type="cofactor">
    <cofactor evidence="1">
        <name>Mg(2+)</name>
        <dbReference type="ChEBI" id="CHEBI:18420"/>
    </cofactor>
</comment>
<dbReference type="GO" id="GO:0016779">
    <property type="term" value="F:nucleotidyltransferase activity"/>
    <property type="evidence" value="ECO:0007669"/>
    <property type="project" value="UniProtKB-KW"/>
</dbReference>
<dbReference type="PANTHER" id="PTHR21342">
    <property type="entry name" value="PHOSPHOPANTETHEINE ADENYLYLTRANSFERASE"/>
    <property type="match status" value="1"/>
</dbReference>
<dbReference type="Gene3D" id="3.40.50.620">
    <property type="entry name" value="HUPs"/>
    <property type="match status" value="1"/>
</dbReference>
<dbReference type="InterPro" id="IPR004821">
    <property type="entry name" value="Cyt_trans-like"/>
</dbReference>
<keyword evidence="3" id="KW-0548">Nucleotidyltransferase</keyword>
<evidence type="ECO:0000256" key="2">
    <source>
        <dbReference type="ARBA" id="ARBA00022679"/>
    </source>
</evidence>